<feature type="binding site" evidence="13">
    <location>
        <begin position="326"/>
        <end position="327"/>
    </location>
    <ligand>
        <name>pyridoxal 5'-phosphate</name>
        <dbReference type="ChEBI" id="CHEBI:597326"/>
    </ligand>
</feature>
<dbReference type="PROSITE" id="PS00600">
    <property type="entry name" value="AA_TRANSFER_CLASS_3"/>
    <property type="match status" value="1"/>
</dbReference>
<dbReference type="Gene3D" id="3.40.640.10">
    <property type="entry name" value="Type I PLP-dependent aspartate aminotransferase-like (Major domain)"/>
    <property type="match status" value="1"/>
</dbReference>
<comment type="caution">
    <text evidence="14">The sequence shown here is derived from an EMBL/GenBank/DDBJ whole genome shotgun (WGS) entry which is preliminary data.</text>
</comment>
<comment type="catalytic activity">
    <reaction evidence="11 13">
        <text>(8S)-8-amino-7-oxononanoate + S-adenosyl-L-methionine = S-adenosyl-4-methylsulfanyl-2-oxobutanoate + (7R,8S)-7,8-diammoniononanoate</text>
        <dbReference type="Rhea" id="RHEA:16861"/>
        <dbReference type="ChEBI" id="CHEBI:16490"/>
        <dbReference type="ChEBI" id="CHEBI:59789"/>
        <dbReference type="ChEBI" id="CHEBI:149468"/>
        <dbReference type="ChEBI" id="CHEBI:149469"/>
        <dbReference type="EC" id="2.6.1.62"/>
    </reaction>
</comment>
<comment type="similarity">
    <text evidence="12 13">Belongs to the class-III pyridoxal-phosphate-dependent aminotransferase family. BioA subfamily.</text>
</comment>
<evidence type="ECO:0000256" key="11">
    <source>
        <dbReference type="ARBA" id="ARBA00048449"/>
    </source>
</evidence>
<keyword evidence="8 13" id="KW-0949">S-adenosyl-L-methionine</keyword>
<gene>
    <name evidence="13 14" type="primary">bioA</name>
    <name evidence="14" type="ORF">HYZ11_00960</name>
</gene>
<comment type="subcellular location">
    <subcellularLocation>
        <location evidence="2 13">Cytoplasm</location>
    </subcellularLocation>
</comment>
<sequence>MDEPERLRRLAALDRKHLWHPFTPADEWEREDPPLIVERGEGAYLIDVEGRRYLDGVSSLWVNLHGHRREELDRAVRDQLGRIAHSTQLGMGHPAPIELAARLAGIAPPGLTRVFYSDSGATAVEIALKMAFQYQRQRTPPRPGKGRFMALGLAYHGDTLGAVSAGGIDLFHHIFGPLLFPVLRIEAPYCCRCPRGAAEPPCPVCAGEEAEAAILAHAEELAAVILEPMAQGAAGMIVQPPGFLRRIREACTRADVLLIADEVATGFGRTGRMFACEHAGVSPDILCLAKGITGGYLPLAATLATEAIYDAFRGAPEEGRTFFHGHSYTGNPLGCAAALANLDIFEKDRTLDALQPKIARLWRELESLRDLPHVGEVRGLGFMAGIELVRDKAAKAPFGPALRMGRRVILAARKRGLAIRPLGDVVVLMPPYCVSEDEIAWMVRVVRESIEEAVG</sequence>
<evidence type="ECO:0000256" key="2">
    <source>
        <dbReference type="ARBA" id="ARBA00004496"/>
    </source>
</evidence>
<evidence type="ECO:0000256" key="7">
    <source>
        <dbReference type="ARBA" id="ARBA00022679"/>
    </source>
</evidence>
<dbReference type="AlphaFoldDB" id="A0A932HVS9"/>
<feature type="binding site" evidence="13">
    <location>
        <position position="420"/>
    </location>
    <ligand>
        <name>substrate</name>
    </ligand>
</feature>
<dbReference type="PANTHER" id="PTHR42684">
    <property type="entry name" value="ADENOSYLMETHIONINE-8-AMINO-7-OXONONANOATE AMINOTRANSFERASE"/>
    <property type="match status" value="1"/>
</dbReference>
<feature type="binding site" evidence="13">
    <location>
        <position position="261"/>
    </location>
    <ligand>
        <name>pyridoxal 5'-phosphate</name>
        <dbReference type="ChEBI" id="CHEBI:597326"/>
    </ligand>
</feature>
<evidence type="ECO:0000313" key="15">
    <source>
        <dbReference type="Proteomes" id="UP000782312"/>
    </source>
</evidence>
<dbReference type="GO" id="GO:0005737">
    <property type="term" value="C:cytoplasm"/>
    <property type="evidence" value="ECO:0007669"/>
    <property type="project" value="UniProtKB-SubCell"/>
</dbReference>
<dbReference type="InterPro" id="IPR015422">
    <property type="entry name" value="PyrdxlP-dep_Trfase_small"/>
</dbReference>
<dbReference type="EC" id="2.6.1.62" evidence="13"/>
<evidence type="ECO:0000256" key="12">
    <source>
        <dbReference type="ARBA" id="ARBA00060970"/>
    </source>
</evidence>
<feature type="site" description="Participates in the substrate recognition with KAPA and in a stacking interaction with the adenine ring of SAM" evidence="13">
    <location>
        <position position="22"/>
    </location>
</feature>
<feature type="binding site" evidence="13">
    <location>
        <position position="155"/>
    </location>
    <ligand>
        <name>substrate</name>
    </ligand>
</feature>
<keyword evidence="7 13" id="KW-0808">Transferase</keyword>
<comment type="cofactor">
    <cofactor evidence="1 13">
        <name>pyridoxal 5'-phosphate</name>
        <dbReference type="ChEBI" id="CHEBI:597326"/>
    </cofactor>
</comment>
<feature type="binding site" evidence="13">
    <location>
        <begin position="120"/>
        <end position="121"/>
    </location>
    <ligand>
        <name>pyridoxal 5'-phosphate</name>
        <dbReference type="ChEBI" id="CHEBI:597326"/>
    </ligand>
</feature>
<keyword evidence="10 13" id="KW-0663">Pyridoxal phosphate</keyword>
<dbReference type="SUPFAM" id="SSF53383">
    <property type="entry name" value="PLP-dependent transferases"/>
    <property type="match status" value="1"/>
</dbReference>
<comment type="subunit">
    <text evidence="4 13">Homodimer.</text>
</comment>
<evidence type="ECO:0000256" key="3">
    <source>
        <dbReference type="ARBA" id="ARBA00005063"/>
    </source>
</evidence>
<evidence type="ECO:0000256" key="4">
    <source>
        <dbReference type="ARBA" id="ARBA00011738"/>
    </source>
</evidence>
<dbReference type="Gene3D" id="3.90.1150.10">
    <property type="entry name" value="Aspartate Aminotransferase, domain 1"/>
    <property type="match status" value="1"/>
</dbReference>
<accession>A0A932HVS9</accession>
<dbReference type="Proteomes" id="UP000782312">
    <property type="component" value="Unassembled WGS sequence"/>
</dbReference>
<keyword evidence="9 13" id="KW-0093">Biotin biosynthesis</keyword>
<evidence type="ECO:0000256" key="13">
    <source>
        <dbReference type="HAMAP-Rule" id="MF_00834"/>
    </source>
</evidence>
<name>A0A932HVS9_UNCTE</name>
<dbReference type="HAMAP" id="MF_00834">
    <property type="entry name" value="BioA"/>
    <property type="match status" value="1"/>
</dbReference>
<evidence type="ECO:0000256" key="6">
    <source>
        <dbReference type="ARBA" id="ARBA00022576"/>
    </source>
</evidence>
<dbReference type="InterPro" id="IPR005814">
    <property type="entry name" value="Aminotrans_3"/>
</dbReference>
<evidence type="ECO:0000256" key="5">
    <source>
        <dbReference type="ARBA" id="ARBA00022490"/>
    </source>
</evidence>
<dbReference type="EMBL" id="JACPUR010000001">
    <property type="protein sequence ID" value="MBI3126157.1"/>
    <property type="molecule type" value="Genomic_DNA"/>
</dbReference>
<keyword evidence="5 13" id="KW-0963">Cytoplasm</keyword>
<dbReference type="GO" id="GO:0004015">
    <property type="term" value="F:adenosylmethionine-8-amino-7-oxononanoate transaminase activity"/>
    <property type="evidence" value="ECO:0007669"/>
    <property type="project" value="UniProtKB-UniRule"/>
</dbReference>
<evidence type="ECO:0000313" key="14">
    <source>
        <dbReference type="EMBL" id="MBI3126157.1"/>
    </source>
</evidence>
<comment type="caution">
    <text evidence="13">Lacks conserved residue(s) required for the propagation of feature annotation.</text>
</comment>
<dbReference type="NCBIfam" id="TIGR00508">
    <property type="entry name" value="bioA"/>
    <property type="match status" value="1"/>
</dbReference>
<evidence type="ECO:0000256" key="10">
    <source>
        <dbReference type="ARBA" id="ARBA00022898"/>
    </source>
</evidence>
<dbReference type="CDD" id="cd00610">
    <property type="entry name" value="OAT_like"/>
    <property type="match status" value="1"/>
</dbReference>
<comment type="pathway">
    <text evidence="3 13">Cofactor biosynthesis; biotin biosynthesis; 7,8-diaminononanoate from 8-amino-7-oxononanoate (SAM route): step 1/1.</text>
</comment>
<dbReference type="InterPro" id="IPR049704">
    <property type="entry name" value="Aminotrans_3_PPA_site"/>
</dbReference>
<proteinExistence type="inferred from homology"/>
<dbReference type="Pfam" id="PF00202">
    <property type="entry name" value="Aminotran_3"/>
    <property type="match status" value="1"/>
</dbReference>
<comment type="function">
    <text evidence="13">Catalyzes the transfer of the alpha-amino group from S-adenosyl-L-methionine (SAM) to 7-keto-8-aminopelargonic acid (KAPA) to form 7,8-diaminopelargonic acid (DAPA). It is the only aminotransferase known to utilize SAM as an amino donor.</text>
</comment>
<evidence type="ECO:0000256" key="9">
    <source>
        <dbReference type="ARBA" id="ARBA00022756"/>
    </source>
</evidence>
<evidence type="ECO:0000256" key="1">
    <source>
        <dbReference type="ARBA" id="ARBA00001933"/>
    </source>
</evidence>
<dbReference type="InterPro" id="IPR015424">
    <property type="entry name" value="PyrdxlP-dep_Trfase"/>
</dbReference>
<dbReference type="GO" id="GO:0030170">
    <property type="term" value="F:pyridoxal phosphate binding"/>
    <property type="evidence" value="ECO:0007669"/>
    <property type="project" value="UniProtKB-UniRule"/>
</dbReference>
<dbReference type="FunFam" id="3.40.640.10:FF:000078">
    <property type="entry name" value="Adenosylmethionine-8-amino-7-oxononanoate aminotransferase"/>
    <property type="match status" value="1"/>
</dbReference>
<dbReference type="PANTHER" id="PTHR42684:SF17">
    <property type="entry name" value="ADENOSYLMETHIONINE-8-AMINO-7-OXONONANOATE AMINOTRANSFERASE"/>
    <property type="match status" value="1"/>
</dbReference>
<organism evidence="14 15">
    <name type="scientific">Tectimicrobiota bacterium</name>
    <dbReference type="NCBI Taxonomy" id="2528274"/>
    <lineage>
        <taxon>Bacteria</taxon>
        <taxon>Pseudomonadati</taxon>
        <taxon>Nitrospinota/Tectimicrobiota group</taxon>
        <taxon>Candidatus Tectimicrobiota</taxon>
    </lineage>
</organism>
<dbReference type="InterPro" id="IPR015421">
    <property type="entry name" value="PyrdxlP-dep_Trfase_major"/>
</dbReference>
<feature type="binding site" evidence="13">
    <location>
        <position position="325"/>
    </location>
    <ligand>
        <name>substrate</name>
    </ligand>
</feature>
<reference evidence="14" key="1">
    <citation type="submission" date="2020-07" db="EMBL/GenBank/DDBJ databases">
        <title>Huge and variable diversity of episymbiotic CPR bacteria and DPANN archaea in groundwater ecosystems.</title>
        <authorList>
            <person name="He C.Y."/>
            <person name="Keren R."/>
            <person name="Whittaker M."/>
            <person name="Farag I.F."/>
            <person name="Doudna J."/>
            <person name="Cate J.H.D."/>
            <person name="Banfield J.F."/>
        </authorList>
    </citation>
    <scope>NUCLEOTIDE SEQUENCE</scope>
    <source>
        <strain evidence="14">NC_groundwater_763_Ag_S-0.2um_68_21</strain>
    </source>
</reference>
<evidence type="ECO:0000256" key="8">
    <source>
        <dbReference type="ARBA" id="ARBA00022691"/>
    </source>
</evidence>
<protein>
    <recommendedName>
        <fullName evidence="13">Adenosylmethionine-8-amino-7-oxononanoate aminotransferase</fullName>
        <ecNumber evidence="13">2.6.1.62</ecNumber>
    </recommendedName>
    <alternativeName>
        <fullName evidence="13">7,8-diamino-pelargonic acid aminotransferase</fullName>
        <shortName evidence="13">DAPA AT</shortName>
        <shortName evidence="13">DAPA aminotransferase</shortName>
    </alternativeName>
    <alternativeName>
        <fullName evidence="13">7,8-diaminononanoate synthase</fullName>
        <shortName evidence="13">DANS</shortName>
    </alternativeName>
    <alternativeName>
        <fullName evidence="13">Diaminopelargonic acid synthase</fullName>
    </alternativeName>
</protein>
<dbReference type="GO" id="GO:0009102">
    <property type="term" value="P:biotin biosynthetic process"/>
    <property type="evidence" value="ECO:0007669"/>
    <property type="project" value="UniProtKB-UniRule"/>
</dbReference>
<keyword evidence="6 13" id="KW-0032">Aminotransferase</keyword>
<feature type="modified residue" description="N6-(pyridoxal phosphate)lysine" evidence="13">
    <location>
        <position position="290"/>
    </location>
</feature>
<dbReference type="InterPro" id="IPR005815">
    <property type="entry name" value="BioA"/>
</dbReference>
<feature type="binding site" evidence="13">
    <location>
        <position position="290"/>
    </location>
    <ligand>
        <name>substrate</name>
    </ligand>
</feature>